<evidence type="ECO:0000313" key="3">
    <source>
        <dbReference type="Proteomes" id="UP000319801"/>
    </source>
</evidence>
<proteinExistence type="predicted"/>
<sequence length="335" mass="37176">MGDVRRSVTARAQTVLQAPPQFTLKTSALVAIATGPDPDSGICPGPDFDPESDPTPTLTPGSVQDLPHDSVQDLTPPLDFFQDVTRWLGSPSQPKTTQGLHMTHIPDVVIIVWVTRVRPEEITPKPFQHVKYAQYGFRAENDSHKNMALSFFNLILTIVIAKPKLTCHSPDKSGRISPEREFNSHLTLRSRDVTYAGNAGVDVFDKKQGRLEHSLQLKLPGGKIHLSFAKYTDYALLLSGSSFYWGFNRRETLQTHRICHARALRIMSGTPESAYLVTAKPEAVHLISAKPELVLLVSAKPEPAYFMSAKPEPAFLYLPSQNLLVSYLLSQNLLI</sequence>
<dbReference type="EMBL" id="VCAZ01000033">
    <property type="protein sequence ID" value="TSL54301.1"/>
    <property type="molecule type" value="Genomic_DNA"/>
</dbReference>
<evidence type="ECO:0000256" key="1">
    <source>
        <dbReference type="SAM" id="MobiDB-lite"/>
    </source>
</evidence>
<feature type="region of interest" description="Disordered" evidence="1">
    <location>
        <begin position="35"/>
        <end position="69"/>
    </location>
</feature>
<reference evidence="2 3" key="1">
    <citation type="journal article" date="2019" name="Genome Biol. Evol.">
        <title>Whole-Genome Sequencing of the Giant Devil Catfish, Bagarius yarrelli.</title>
        <authorList>
            <person name="Jiang W."/>
            <person name="Lv Y."/>
            <person name="Cheng L."/>
            <person name="Yang K."/>
            <person name="Chao B."/>
            <person name="Wang X."/>
            <person name="Li Y."/>
            <person name="Pan X."/>
            <person name="You X."/>
            <person name="Zhang Y."/>
            <person name="Yang J."/>
            <person name="Li J."/>
            <person name="Zhang X."/>
            <person name="Liu S."/>
            <person name="Sun C."/>
            <person name="Yang J."/>
            <person name="Shi Q."/>
        </authorList>
    </citation>
    <scope>NUCLEOTIDE SEQUENCE [LARGE SCALE GENOMIC DNA]</scope>
    <source>
        <strain evidence="2">JWS20170419001</strain>
        <tissue evidence="2">Muscle</tissue>
    </source>
</reference>
<organism evidence="2 3">
    <name type="scientific">Bagarius yarrelli</name>
    <name type="common">Goonch</name>
    <name type="synonym">Bagrus yarrelli</name>
    <dbReference type="NCBI Taxonomy" id="175774"/>
    <lineage>
        <taxon>Eukaryota</taxon>
        <taxon>Metazoa</taxon>
        <taxon>Chordata</taxon>
        <taxon>Craniata</taxon>
        <taxon>Vertebrata</taxon>
        <taxon>Euteleostomi</taxon>
        <taxon>Actinopterygii</taxon>
        <taxon>Neopterygii</taxon>
        <taxon>Teleostei</taxon>
        <taxon>Ostariophysi</taxon>
        <taxon>Siluriformes</taxon>
        <taxon>Sisoridae</taxon>
        <taxon>Sisorinae</taxon>
        <taxon>Bagarius</taxon>
    </lineage>
</organism>
<comment type="caution">
    <text evidence="2">The sequence shown here is derived from an EMBL/GenBank/DDBJ whole genome shotgun (WGS) entry which is preliminary data.</text>
</comment>
<evidence type="ECO:0000313" key="2">
    <source>
        <dbReference type="EMBL" id="TSL54301.1"/>
    </source>
</evidence>
<protein>
    <submittedName>
        <fullName evidence="2">Uncharacterized protein</fullName>
    </submittedName>
</protein>
<accession>A0A556TZW5</accession>
<gene>
    <name evidence="2" type="ORF">Baya_6191</name>
</gene>
<dbReference type="AlphaFoldDB" id="A0A556TZW5"/>
<keyword evidence="3" id="KW-1185">Reference proteome</keyword>
<name>A0A556TZW5_BAGYA</name>
<dbReference type="Proteomes" id="UP000319801">
    <property type="component" value="Unassembled WGS sequence"/>
</dbReference>